<sequence length="92" mass="9959">MVAVRIAKETGLAIDRVTFKSSLTLDKATLKAVPAGQCVTRVTLEATVYGDVTEEQVTELGEKVHVCCPVAAIFRHLPGCEFEPVWTLAKAE</sequence>
<dbReference type="AlphaFoldDB" id="A0A9K3D710"/>
<feature type="non-terminal residue" evidence="1">
    <location>
        <position position="1"/>
    </location>
</feature>
<comment type="caution">
    <text evidence="1">The sequence shown here is derived from an EMBL/GenBank/DDBJ whole genome shotgun (WGS) entry which is preliminary data.</text>
</comment>
<dbReference type="Proteomes" id="UP000265618">
    <property type="component" value="Unassembled WGS sequence"/>
</dbReference>
<dbReference type="Gene3D" id="3.30.300.20">
    <property type="match status" value="1"/>
</dbReference>
<name>A0A9K3D710_9EUKA</name>
<organism evidence="1 2">
    <name type="scientific">Kipferlia bialata</name>
    <dbReference type="NCBI Taxonomy" id="797122"/>
    <lineage>
        <taxon>Eukaryota</taxon>
        <taxon>Metamonada</taxon>
        <taxon>Carpediemonas-like organisms</taxon>
        <taxon>Kipferlia</taxon>
    </lineage>
</organism>
<protein>
    <submittedName>
        <fullName evidence="1">OsmC/Ohr family protein</fullName>
    </submittedName>
</protein>
<keyword evidence="2" id="KW-1185">Reference proteome</keyword>
<dbReference type="SUPFAM" id="SSF82784">
    <property type="entry name" value="OsmC-like"/>
    <property type="match status" value="1"/>
</dbReference>
<gene>
    <name evidence="1" type="ORF">KIPB_012126</name>
</gene>
<accession>A0A9K3D710</accession>
<dbReference type="InterPro" id="IPR015946">
    <property type="entry name" value="KH_dom-like_a/b"/>
</dbReference>
<proteinExistence type="predicted"/>
<evidence type="ECO:0000313" key="2">
    <source>
        <dbReference type="Proteomes" id="UP000265618"/>
    </source>
</evidence>
<evidence type="ECO:0000313" key="1">
    <source>
        <dbReference type="EMBL" id="GIQ89615.1"/>
    </source>
</evidence>
<reference evidence="1 2" key="1">
    <citation type="journal article" date="2018" name="PLoS ONE">
        <title>The draft genome of Kipferlia bialata reveals reductive genome evolution in fornicate parasites.</title>
        <authorList>
            <person name="Tanifuji G."/>
            <person name="Takabayashi S."/>
            <person name="Kume K."/>
            <person name="Takagi M."/>
            <person name="Nakayama T."/>
            <person name="Kamikawa R."/>
            <person name="Inagaki Y."/>
            <person name="Hashimoto T."/>
        </authorList>
    </citation>
    <scope>NUCLEOTIDE SEQUENCE [LARGE SCALE GENOMIC DNA]</scope>
    <source>
        <strain evidence="1">NY0173</strain>
    </source>
</reference>
<dbReference type="EMBL" id="BDIP01005237">
    <property type="protein sequence ID" value="GIQ89615.1"/>
    <property type="molecule type" value="Genomic_DNA"/>
</dbReference>
<dbReference type="InterPro" id="IPR036102">
    <property type="entry name" value="OsmC/Ohrsf"/>
</dbReference>